<dbReference type="InterPro" id="IPR022838">
    <property type="entry name" value="GTP_cyclohydrolase_FolE2"/>
</dbReference>
<protein>
    <submittedName>
        <fullName evidence="2">GTP cyclohydrolase</fullName>
    </submittedName>
</protein>
<sequence>AQRVRNAGTPGLDAAVMLPHIACFMSKTPAPEDFPMAFDTPAPRAMPDVACERGPEVSGRLERVGMQRIEALLRLPLADGSLRELPARIDACVDLQASDARGIHMSRLYRQIDAALAAQAFTPALLHELLQGFLRSHEGLSTRAMLQVNLDLPLRRAALVSNHSGLRHYPLALAGSLERGGALRLELGVAITYASTCPCSAALARQLIQERFTQDFSAHAPLDHAAIRAWLGSEQGIMATPHSQRSRADLRLHLATTATQWPIESLIDRAEAALGTPVQTAVRREDEQAFARLNAANLMFCEDAARRLRHALDATPDVADFWLRVAHLESLHPHDAVAVACKRVPGGYGADDQALT</sequence>
<dbReference type="PANTHER" id="PTHR36445:SF1">
    <property type="entry name" value="GTP CYCLOHYDROLASE MPTA"/>
    <property type="match status" value="1"/>
</dbReference>
<comment type="caution">
    <text evidence="2">The sequence shown here is derived from an EMBL/GenBank/DDBJ whole genome shotgun (WGS) entry which is preliminary data.</text>
</comment>
<reference evidence="2" key="2">
    <citation type="journal article" date="2014" name="ISME J.">
        <title>Microbial stratification in low pH oxic and suboxic macroscopic growths along an acid mine drainage.</title>
        <authorList>
            <person name="Mendez-Garcia C."/>
            <person name="Mesa V."/>
            <person name="Sprenger R.R."/>
            <person name="Richter M."/>
            <person name="Diez M.S."/>
            <person name="Solano J."/>
            <person name="Bargiela R."/>
            <person name="Golyshina O.V."/>
            <person name="Manteca A."/>
            <person name="Ramos J.L."/>
            <person name="Gallego J.R."/>
            <person name="Llorente I."/>
            <person name="Martins Dos Santos V.A."/>
            <person name="Jensen O.N."/>
            <person name="Pelaez A.I."/>
            <person name="Sanchez J."/>
            <person name="Ferrer M."/>
        </authorList>
    </citation>
    <scope>NUCLEOTIDE SEQUENCE</scope>
</reference>
<dbReference type="HAMAP" id="MF_01527_B">
    <property type="entry name" value="GTP_cyclohydrol_B"/>
    <property type="match status" value="1"/>
</dbReference>
<gene>
    <name evidence="2" type="ORF">B1A_11771</name>
</gene>
<dbReference type="EMBL" id="AUZX01008457">
    <property type="protein sequence ID" value="EQD55850.1"/>
    <property type="molecule type" value="Genomic_DNA"/>
</dbReference>
<name>T1BP91_9ZZZZ</name>
<dbReference type="AlphaFoldDB" id="T1BP91"/>
<dbReference type="PANTHER" id="PTHR36445">
    <property type="entry name" value="GTP CYCLOHYDROLASE MPTA"/>
    <property type="match status" value="1"/>
</dbReference>
<organism evidence="2">
    <name type="scientific">mine drainage metagenome</name>
    <dbReference type="NCBI Taxonomy" id="410659"/>
    <lineage>
        <taxon>unclassified sequences</taxon>
        <taxon>metagenomes</taxon>
        <taxon>ecological metagenomes</taxon>
    </lineage>
</organism>
<keyword evidence="1 2" id="KW-0378">Hydrolase</keyword>
<reference evidence="2" key="1">
    <citation type="submission" date="2013-08" db="EMBL/GenBank/DDBJ databases">
        <authorList>
            <person name="Mendez C."/>
            <person name="Richter M."/>
            <person name="Ferrer M."/>
            <person name="Sanchez J."/>
        </authorList>
    </citation>
    <scope>NUCLEOTIDE SEQUENCE</scope>
</reference>
<evidence type="ECO:0000256" key="1">
    <source>
        <dbReference type="ARBA" id="ARBA00022801"/>
    </source>
</evidence>
<dbReference type="NCBIfam" id="NF010200">
    <property type="entry name" value="PRK13674.1-1"/>
    <property type="match status" value="1"/>
</dbReference>
<dbReference type="Gene3D" id="3.10.270.10">
    <property type="entry name" value="Urate Oxidase"/>
    <property type="match status" value="1"/>
</dbReference>
<dbReference type="InterPro" id="IPR003801">
    <property type="entry name" value="GTP_cyclohydrolase_FolE2/MptA"/>
</dbReference>
<dbReference type="Pfam" id="PF02649">
    <property type="entry name" value="GCHY-1"/>
    <property type="match status" value="1"/>
</dbReference>
<feature type="non-terminal residue" evidence="2">
    <location>
        <position position="1"/>
    </location>
</feature>
<accession>T1BP91</accession>
<proteinExistence type="inferred from homology"/>
<evidence type="ECO:0000313" key="2">
    <source>
        <dbReference type="EMBL" id="EQD55850.1"/>
    </source>
</evidence>
<dbReference type="GO" id="GO:0003934">
    <property type="term" value="F:GTP cyclohydrolase I activity"/>
    <property type="evidence" value="ECO:0007669"/>
    <property type="project" value="InterPro"/>
</dbReference>